<protein>
    <recommendedName>
        <fullName evidence="3">Alpha/beta hydrolase</fullName>
    </recommendedName>
</protein>
<dbReference type="InterPro" id="IPR010662">
    <property type="entry name" value="RBBP9/YdeN"/>
</dbReference>
<dbReference type="Proteomes" id="UP000523821">
    <property type="component" value="Unassembled WGS sequence"/>
</dbReference>
<accession>A0A7W9CTI9</accession>
<reference evidence="1 2" key="1">
    <citation type="submission" date="2020-08" db="EMBL/GenBank/DDBJ databases">
        <title>Genomic Encyclopedia of Type Strains, Phase IV (KMG-IV): sequencing the most valuable type-strain genomes for metagenomic binning, comparative biology and taxonomic classification.</title>
        <authorList>
            <person name="Goeker M."/>
        </authorList>
    </citation>
    <scope>NUCLEOTIDE SEQUENCE [LARGE SCALE GENOMIC DNA]</scope>
    <source>
        <strain evidence="1 2">DSM 16268</strain>
    </source>
</reference>
<dbReference type="Gene3D" id="3.40.50.1820">
    <property type="entry name" value="alpha/beta hydrolase"/>
    <property type="match status" value="1"/>
</dbReference>
<dbReference type="Pfam" id="PF06821">
    <property type="entry name" value="Ser_hydrolase"/>
    <property type="match status" value="1"/>
</dbReference>
<dbReference type="InterPro" id="IPR029058">
    <property type="entry name" value="AB_hydrolase_fold"/>
</dbReference>
<dbReference type="SUPFAM" id="SSF53474">
    <property type="entry name" value="alpha/beta-Hydrolases"/>
    <property type="match status" value="1"/>
</dbReference>
<sequence>MPPIIMVPGICNSGPDHWQSLWQAQLRQATRFAPTDWFHPDRDDWVAALTLAVTAAPSPPLLVAHSLGCLAVAHWAARRTARKAAGALLVAVPDPSGRAFPAEASSFVDPPLGPLPFPAMIVASENDPYASLTYAEEHAAGWGAELVVVGRRGHINSASRLGDWPEGRALLDRLAARIAA</sequence>
<evidence type="ECO:0000313" key="1">
    <source>
        <dbReference type="EMBL" id="MBB5751389.1"/>
    </source>
</evidence>
<keyword evidence="2" id="KW-1185">Reference proteome</keyword>
<proteinExistence type="predicted"/>
<gene>
    <name evidence="1" type="ORF">GGQ63_000432</name>
</gene>
<evidence type="ECO:0000313" key="2">
    <source>
        <dbReference type="Proteomes" id="UP000523821"/>
    </source>
</evidence>
<organism evidence="1 2">
    <name type="scientific">Prosthecomicrobium pneumaticum</name>
    <dbReference type="NCBI Taxonomy" id="81895"/>
    <lineage>
        <taxon>Bacteria</taxon>
        <taxon>Pseudomonadati</taxon>
        <taxon>Pseudomonadota</taxon>
        <taxon>Alphaproteobacteria</taxon>
        <taxon>Hyphomicrobiales</taxon>
        <taxon>Kaistiaceae</taxon>
        <taxon>Prosthecomicrobium</taxon>
    </lineage>
</organism>
<evidence type="ECO:0008006" key="3">
    <source>
        <dbReference type="Google" id="ProtNLM"/>
    </source>
</evidence>
<dbReference type="GO" id="GO:0016787">
    <property type="term" value="F:hydrolase activity"/>
    <property type="evidence" value="ECO:0007669"/>
    <property type="project" value="InterPro"/>
</dbReference>
<comment type="caution">
    <text evidence="1">The sequence shown here is derived from an EMBL/GenBank/DDBJ whole genome shotgun (WGS) entry which is preliminary data.</text>
</comment>
<dbReference type="EMBL" id="JACHOO010000001">
    <property type="protein sequence ID" value="MBB5751389.1"/>
    <property type="molecule type" value="Genomic_DNA"/>
</dbReference>
<dbReference type="AlphaFoldDB" id="A0A7W9CTI9"/>
<dbReference type="RefSeq" id="WP_183852014.1">
    <property type="nucleotide sequence ID" value="NZ_JACHOO010000001.1"/>
</dbReference>
<name>A0A7W9CTI9_9HYPH</name>